<dbReference type="STRING" id="553175.POREN0001_0635"/>
<feature type="compositionally biased region" description="Basic and acidic residues" evidence="2">
    <location>
        <begin position="126"/>
        <end position="138"/>
    </location>
</feature>
<gene>
    <name evidence="4" type="ORF">POREN0001_0635</name>
</gene>
<dbReference type="InterPro" id="IPR010992">
    <property type="entry name" value="IHF-like_DNA-bd_dom_sf"/>
</dbReference>
<accession>C3J8W4</accession>
<dbReference type="InterPro" id="IPR041607">
    <property type="entry name" value="HU-HIG"/>
</dbReference>
<dbReference type="NCBIfam" id="TIGR01201">
    <property type="entry name" value="HU_rel"/>
    <property type="match status" value="1"/>
</dbReference>
<evidence type="ECO:0000256" key="2">
    <source>
        <dbReference type="SAM" id="MobiDB-lite"/>
    </source>
</evidence>
<organism evidence="4 5">
    <name type="scientific">Porphyromonas endodontalis (strain ATCC 35406 / DSM 24491 / JCM 8526 / CCUG 16442 / BCRC 14492 / NCTC 13058 / HG 370)</name>
    <name type="common">Bacteroides endodontalis</name>
    <dbReference type="NCBI Taxonomy" id="553175"/>
    <lineage>
        <taxon>Bacteria</taxon>
        <taxon>Pseudomonadati</taxon>
        <taxon>Bacteroidota</taxon>
        <taxon>Bacteroidia</taxon>
        <taxon>Bacteroidales</taxon>
        <taxon>Porphyromonadaceae</taxon>
        <taxon>Porphyromonas</taxon>
    </lineage>
</organism>
<dbReference type="AlphaFoldDB" id="C3J8W4"/>
<dbReference type="Gene3D" id="4.10.520.10">
    <property type="entry name" value="IHF-like DNA-binding proteins"/>
    <property type="match status" value="1"/>
</dbReference>
<keyword evidence="1 4" id="KW-0238">DNA-binding</keyword>
<feature type="domain" description="HU" evidence="3">
    <location>
        <begin position="1"/>
        <end position="124"/>
    </location>
</feature>
<name>C3J8W4_POREA</name>
<comment type="caution">
    <text evidence="4">The sequence shown here is derived from an EMBL/GenBank/DDBJ whole genome shotgun (WGS) entry which is preliminary data.</text>
</comment>
<protein>
    <submittedName>
        <fullName evidence="4">Putative DNA-binding protein</fullName>
    </submittedName>
</protein>
<evidence type="ECO:0000313" key="5">
    <source>
        <dbReference type="Proteomes" id="UP000004295"/>
    </source>
</evidence>
<dbReference type="EMBL" id="ACNN01000007">
    <property type="protein sequence ID" value="EEN83403.1"/>
    <property type="molecule type" value="Genomic_DNA"/>
</dbReference>
<feature type="compositionally biased region" description="Gly residues" evidence="2">
    <location>
        <begin position="148"/>
        <end position="160"/>
    </location>
</feature>
<sequence>MSVNYRVVRRTLNFDKANPKEVVVAQTEPRATTGLEDLISLIGQISSISRGDVLSVISTLTRLIADELAKGNIVEIGELGRLRFNMRSKAAKSVKEFTHNNILTPTLHFLPGMLLKDARRRIRFTLADEKGKSTEGKGKPTTPPNSGSGTGSSTGGDGNE</sequence>
<evidence type="ECO:0000313" key="4">
    <source>
        <dbReference type="EMBL" id="EEN83403.1"/>
    </source>
</evidence>
<reference evidence="4 5" key="1">
    <citation type="submission" date="2009-04" db="EMBL/GenBank/DDBJ databases">
        <authorList>
            <person name="Sebastian Y."/>
            <person name="Madupu R."/>
            <person name="Durkin A.S."/>
            <person name="Torralba M."/>
            <person name="Methe B."/>
            <person name="Sutton G.G."/>
            <person name="Strausberg R.L."/>
            <person name="Nelson K.E."/>
        </authorList>
    </citation>
    <scope>NUCLEOTIDE SEQUENCE [LARGE SCALE GENOMIC DNA]</scope>
    <source>
        <strain evidence="5">ATCC 35406 / BCRC 14492 / JCM 8526 / NCTC 13058 / HG 370</strain>
    </source>
</reference>
<evidence type="ECO:0000259" key="3">
    <source>
        <dbReference type="Pfam" id="PF18291"/>
    </source>
</evidence>
<dbReference type="eggNOG" id="COG0776">
    <property type="taxonomic scope" value="Bacteria"/>
</dbReference>
<dbReference type="SUPFAM" id="SSF47729">
    <property type="entry name" value="IHF-like DNA-binding proteins"/>
    <property type="match status" value="1"/>
</dbReference>
<dbReference type="Pfam" id="PF18291">
    <property type="entry name" value="HU-HIG"/>
    <property type="match status" value="1"/>
</dbReference>
<dbReference type="InterPro" id="IPR005902">
    <property type="entry name" value="HU_DNA-bd_put"/>
</dbReference>
<dbReference type="GeneID" id="93364916"/>
<keyword evidence="5" id="KW-1185">Reference proteome</keyword>
<proteinExistence type="predicted"/>
<dbReference type="RefSeq" id="WP_004332455.1">
    <property type="nucleotide sequence ID" value="NZ_ACNN01000007.1"/>
</dbReference>
<feature type="region of interest" description="Disordered" evidence="2">
    <location>
        <begin position="126"/>
        <end position="160"/>
    </location>
</feature>
<dbReference type="Proteomes" id="UP000004295">
    <property type="component" value="Unassembled WGS sequence"/>
</dbReference>
<dbReference type="GO" id="GO:0003677">
    <property type="term" value="F:DNA binding"/>
    <property type="evidence" value="ECO:0007669"/>
    <property type="project" value="UniProtKB-KW"/>
</dbReference>
<evidence type="ECO:0000256" key="1">
    <source>
        <dbReference type="ARBA" id="ARBA00023125"/>
    </source>
</evidence>